<organism evidence="1 2">
    <name type="scientific">Cryptosporidium parvum</name>
    <dbReference type="NCBI Taxonomy" id="5807"/>
    <lineage>
        <taxon>Eukaryota</taxon>
        <taxon>Sar</taxon>
        <taxon>Alveolata</taxon>
        <taxon>Apicomplexa</taxon>
        <taxon>Conoidasida</taxon>
        <taxon>Coccidia</taxon>
        <taxon>Eucoccidiorida</taxon>
        <taxon>Eimeriorina</taxon>
        <taxon>Cryptosporidiidae</taxon>
        <taxon>Cryptosporidium</taxon>
    </lineage>
</organism>
<protein>
    <submittedName>
        <fullName evidence="1">Uncharacterized protein</fullName>
    </submittedName>
</protein>
<dbReference type="AlphaFoldDB" id="A0A7S7LGU4"/>
<evidence type="ECO:0000313" key="2">
    <source>
        <dbReference type="Proteomes" id="UP000593906"/>
    </source>
</evidence>
<dbReference type="VEuPathDB" id="CryptoDB:CPATCC_0024720"/>
<evidence type="ECO:0000313" key="1">
    <source>
        <dbReference type="EMBL" id="QOY41723.1"/>
    </source>
</evidence>
<reference evidence="1 2" key="1">
    <citation type="submission" date="2019-09" db="EMBL/GenBank/DDBJ databases">
        <title>Consistent, comparative and evidence-based genome assembly and annotation for Cryptosporidium parvum, C. hominis and C. tyzzeri.</title>
        <authorList>
            <person name="Baptista R.P."/>
            <person name="Li Y."/>
            <person name="Sateriale A."/>
            <person name="Ansell B."/>
            <person name="Jex A."/>
            <person name="Sanders M."/>
            <person name="Brooks K."/>
            <person name="Tracey A."/>
            <person name="Berriman M."/>
            <person name="Striepen B."/>
            <person name="Cotton J.A."/>
            <person name="Kissinger J.C."/>
        </authorList>
    </citation>
    <scope>NUCLEOTIDE SEQUENCE [LARGE SCALE GENOMIC DNA]</scope>
    <source>
        <strain evidence="1 2">IOWA-ATCC</strain>
    </source>
</reference>
<accession>A0A7S7LGU4</accession>
<dbReference type="Proteomes" id="UP000593906">
    <property type="component" value="Chromosome 5"/>
</dbReference>
<sequence length="346" mass="40247">MKINNCVNILLGNVGLCSNLNAHHFRKMALKCDIICIYHNFEESDLNSILAIGRNPTNRVSYKDFYKTSSILFAPFFNKIKRLFKKNVNNMFMWYSYFRGNIYLENTSRIIFEVPDGYKLQKQSIDFWEFDVGGCFLNFRRLILANVNFTYFCSIKKQISCIKSLRYSIKEIVWKNFISELIFNPQIKLNKIEDETVIINLNEITSFIICGKFSNSNLSKDFLTLFGHGELIPIGSNSFQSNNCNFDNYILKSIVFSREDILYFISVFPVNKVIGPDFNNYLIPNQFISMFELHHSNSNLLSNINKIHSGKSSSPKFTKFIFYDSVNITKTSVDPENNTHLQVISF</sequence>
<dbReference type="EMBL" id="CP044418">
    <property type="protein sequence ID" value="QOY41723.1"/>
    <property type="molecule type" value="Genomic_DNA"/>
</dbReference>
<gene>
    <name evidence="1" type="ORF">CPATCC_002313</name>
</gene>
<proteinExistence type="predicted"/>
<name>A0A7S7LGU4_CRYPV</name>